<protein>
    <submittedName>
        <fullName evidence="4">Glycosyltransferase</fullName>
    </submittedName>
</protein>
<dbReference type="Proteomes" id="UP000031532">
    <property type="component" value="Unassembled WGS sequence"/>
</dbReference>
<name>A0A9X5E615_9CYAN</name>
<dbReference type="Pfam" id="PF00535">
    <property type="entry name" value="Glycos_transf_2"/>
    <property type="match status" value="1"/>
</dbReference>
<keyword evidence="1" id="KW-0472">Membrane</keyword>
<dbReference type="GO" id="GO:0004553">
    <property type="term" value="F:hydrolase activity, hydrolyzing O-glycosyl compounds"/>
    <property type="evidence" value="ECO:0007669"/>
    <property type="project" value="InterPro"/>
</dbReference>
<evidence type="ECO:0000256" key="1">
    <source>
        <dbReference type="SAM" id="Phobius"/>
    </source>
</evidence>
<gene>
    <name evidence="4" type="ORF">QH73_0009355</name>
</gene>
<feature type="transmembrane region" description="Helical" evidence="1">
    <location>
        <begin position="586"/>
        <end position="606"/>
    </location>
</feature>
<proteinExistence type="predicted"/>
<dbReference type="Gene3D" id="3.20.20.80">
    <property type="entry name" value="Glycosidases"/>
    <property type="match status" value="1"/>
</dbReference>
<dbReference type="PANTHER" id="PTHR43685">
    <property type="entry name" value="GLYCOSYLTRANSFERASE"/>
    <property type="match status" value="1"/>
</dbReference>
<dbReference type="AlphaFoldDB" id="A0A9X5E615"/>
<feature type="domain" description="Glycoside hydrolase family 2 catalytic" evidence="3">
    <location>
        <begin position="22"/>
        <end position="235"/>
    </location>
</feature>
<evidence type="ECO:0000259" key="3">
    <source>
        <dbReference type="Pfam" id="PF02836"/>
    </source>
</evidence>
<feature type="transmembrane region" description="Helical" evidence="1">
    <location>
        <begin position="799"/>
        <end position="818"/>
    </location>
</feature>
<dbReference type="GO" id="GO:0005975">
    <property type="term" value="P:carbohydrate metabolic process"/>
    <property type="evidence" value="ECO:0007669"/>
    <property type="project" value="InterPro"/>
</dbReference>
<reference evidence="4 5" key="1">
    <citation type="journal article" date="2015" name="Genome Announc.">
        <title>Draft Genome Sequence of the Terrestrial Cyanobacterium Scytonema millei VB511283, Isolated from Eastern India.</title>
        <authorList>
            <person name="Sen D."/>
            <person name="Chandrababunaidu M.M."/>
            <person name="Singh D."/>
            <person name="Sanghi N."/>
            <person name="Ghorai A."/>
            <person name="Mishra G.P."/>
            <person name="Madduluri M."/>
            <person name="Adhikary S.P."/>
            <person name="Tripathy S."/>
        </authorList>
    </citation>
    <scope>NUCLEOTIDE SEQUENCE [LARGE SCALE GENOMIC DNA]</scope>
    <source>
        <strain evidence="4 5">VB511283</strain>
    </source>
</reference>
<keyword evidence="1" id="KW-1133">Transmembrane helix</keyword>
<dbReference type="RefSeq" id="WP_039716641.1">
    <property type="nucleotide sequence ID" value="NZ_JTJC03000002.1"/>
</dbReference>
<keyword evidence="5" id="KW-1185">Reference proteome</keyword>
<organism evidence="4 5">
    <name type="scientific">Scytonema millei VB511283</name>
    <dbReference type="NCBI Taxonomy" id="1245923"/>
    <lineage>
        <taxon>Bacteria</taxon>
        <taxon>Bacillati</taxon>
        <taxon>Cyanobacteriota</taxon>
        <taxon>Cyanophyceae</taxon>
        <taxon>Nostocales</taxon>
        <taxon>Scytonemataceae</taxon>
        <taxon>Scytonema</taxon>
    </lineage>
</organism>
<dbReference type="Pfam" id="PF02836">
    <property type="entry name" value="Glyco_hydro_2_C"/>
    <property type="match status" value="1"/>
</dbReference>
<dbReference type="InterPro" id="IPR017853">
    <property type="entry name" value="GH"/>
</dbReference>
<comment type="caution">
    <text evidence="4">The sequence shown here is derived from an EMBL/GenBank/DDBJ whole genome shotgun (WGS) entry which is preliminary data.</text>
</comment>
<dbReference type="EMBL" id="JTJC03000002">
    <property type="protein sequence ID" value="NHC34864.1"/>
    <property type="molecule type" value="Genomic_DNA"/>
</dbReference>
<dbReference type="PANTHER" id="PTHR43685:SF3">
    <property type="entry name" value="SLR2126 PROTEIN"/>
    <property type="match status" value="1"/>
</dbReference>
<evidence type="ECO:0000313" key="4">
    <source>
        <dbReference type="EMBL" id="NHC34864.1"/>
    </source>
</evidence>
<feature type="transmembrane region" description="Helical" evidence="1">
    <location>
        <begin position="775"/>
        <end position="793"/>
    </location>
</feature>
<feature type="domain" description="Glycosyltransferase 2-like" evidence="2">
    <location>
        <begin position="314"/>
        <end position="471"/>
    </location>
</feature>
<dbReference type="InterPro" id="IPR029044">
    <property type="entry name" value="Nucleotide-diphossugar_trans"/>
</dbReference>
<dbReference type="InterPro" id="IPR050834">
    <property type="entry name" value="Glycosyltransf_2"/>
</dbReference>
<dbReference type="OrthoDB" id="435926at2"/>
<accession>A0A9X5E615</accession>
<keyword evidence="1" id="KW-0812">Transmembrane</keyword>
<dbReference type="SUPFAM" id="SSF51445">
    <property type="entry name" value="(Trans)glycosidases"/>
    <property type="match status" value="1"/>
</dbReference>
<dbReference type="SUPFAM" id="SSF53448">
    <property type="entry name" value="Nucleotide-diphospho-sugar transferases"/>
    <property type="match status" value="1"/>
</dbReference>
<evidence type="ECO:0000313" key="5">
    <source>
        <dbReference type="Proteomes" id="UP000031532"/>
    </source>
</evidence>
<feature type="transmembrane region" description="Helical" evidence="1">
    <location>
        <begin position="613"/>
        <end position="632"/>
    </location>
</feature>
<evidence type="ECO:0000259" key="2">
    <source>
        <dbReference type="Pfam" id="PF00535"/>
    </source>
</evidence>
<dbReference type="Gene3D" id="3.90.550.10">
    <property type="entry name" value="Spore Coat Polysaccharide Biosynthesis Protein SpsA, Chain A"/>
    <property type="match status" value="1"/>
</dbReference>
<dbReference type="InterPro" id="IPR006103">
    <property type="entry name" value="Glyco_hydro_2_cat"/>
</dbReference>
<dbReference type="InterPro" id="IPR001173">
    <property type="entry name" value="Glyco_trans_2-like"/>
</dbReference>
<sequence>MSLPCSSFSYAPLVTREAVTAQGKFLYVNDRKFFLKGVSYGPFSQATHGTPFPEKQVVEKDFALMVELGANCIRTYTVPPVWLLDLAAAYGLRIVVGIPWAEHICFLSSSAVRAEIRGAIADGVRACRDSPATFAYLVGNEIPPDVVRWHGAKQVRAFLRDLVSVAKDGDPTALVSYANYPCTEYLDIDFTDFLSFNVYLHKEKDFRSYLARLHNLAEDKPLVLSEFGIDSIREGVEGQAQILDRKLASSFKTGAAGTIVFSWTDEWFTGGFAIQDWAFGLVDRDRHKKPAFYSVQQYYQSLLPPQLLEYPKVSVVVCTYNAERTLDSCLASLERLNYPNYEVIVVNDGSTDASLEIARKYDYIRLITQENKGLSVARNVGIAAAEGEIIAYTDSDCVADPDWLIYLVDKFLSSGLSAVGGPNLPPPEDALIPACVAVSPGGPTHVLLNDEVAEHIAGCNMAFRRAALAEIGGFDPLFHAAGDDVDLCWRLQDQGYTIGFSPAAIVWHFRRNTVAAYLKQQRGYGKAEALVYFKHPYRFNLLGQPRWFGRIYGGLYSTFLIGQPTIYSGVFGRGFFQMLYQPPASLFGYLPLTLEWNLAIALFGALSLLSSHFPWVAIVMLLISWGWSVAAAVQAPIDSRFQGIKARLLVATLIYLGPLVRSLERYRWRFKGLTQMDAIECDRLTQKPEVVWHKSAFYLSYWTEAGMEKESLLLGAMELLGSRKYFIIPDRGWSSWDLEVYRGIWSKAQIKVCTENHGSGKRLLRVRCGLKLTQLAKMTAIACISLAVAAIALGRTELGAIATIASTITATTILYQHIRLGRILYYVMESVAQRLYLLPTSNMDDGQ</sequence>